<dbReference type="Proteomes" id="UP000013523">
    <property type="component" value="Chromosome"/>
</dbReference>
<dbReference type="HOGENOM" id="CLU_115353_3_1_9"/>
<evidence type="ECO:0000256" key="2">
    <source>
        <dbReference type="HAMAP-Rule" id="MF_00048"/>
    </source>
</evidence>
<dbReference type="InterPro" id="IPR011335">
    <property type="entry name" value="Restrct_endonuc-II-like"/>
</dbReference>
<comment type="similarity">
    <text evidence="1 2">Belongs to the UPF0102 family.</text>
</comment>
<dbReference type="EMBL" id="CP003261">
    <property type="protein sequence ID" value="AGK97433.1"/>
    <property type="molecule type" value="Genomic_DNA"/>
</dbReference>
<dbReference type="PANTHER" id="PTHR34039">
    <property type="entry name" value="UPF0102 PROTEIN YRAN"/>
    <property type="match status" value="1"/>
</dbReference>
<dbReference type="RefSeq" id="WP_015615732.1">
    <property type="nucleotide sequence ID" value="NC_021182.1"/>
</dbReference>
<name>R4K4B7_CLOPA</name>
<evidence type="ECO:0000313" key="4">
    <source>
        <dbReference type="Proteomes" id="UP000013523"/>
    </source>
</evidence>
<sequence length="122" mass="14625">MQRYNREIGTYGEDVAAEYLKSINYRILKRNYRCKIGEIDIIAKHEKFLCFTEVKTRYETSYGSPSEAVNKKKQFKIYRVAEFYIMKNSILNLNFRFDVVEVLLNRKDNNFSVRLIENAFQI</sequence>
<dbReference type="Gene3D" id="3.40.1350.10">
    <property type="match status" value="1"/>
</dbReference>
<keyword evidence="4" id="KW-1185">Reference proteome</keyword>
<dbReference type="KEGG" id="cpas:Clopa_2573"/>
<dbReference type="CDD" id="cd20736">
    <property type="entry name" value="PoNe_Nuclease"/>
    <property type="match status" value="1"/>
</dbReference>
<evidence type="ECO:0000313" key="3">
    <source>
        <dbReference type="EMBL" id="AGK97433.1"/>
    </source>
</evidence>
<dbReference type="GO" id="GO:0003676">
    <property type="term" value="F:nucleic acid binding"/>
    <property type="evidence" value="ECO:0007669"/>
    <property type="project" value="InterPro"/>
</dbReference>
<organism evidence="3 4">
    <name type="scientific">Clostridium pasteurianum BC1</name>
    <dbReference type="NCBI Taxonomy" id="86416"/>
    <lineage>
        <taxon>Bacteria</taxon>
        <taxon>Bacillati</taxon>
        <taxon>Bacillota</taxon>
        <taxon>Clostridia</taxon>
        <taxon>Eubacteriales</taxon>
        <taxon>Clostridiaceae</taxon>
        <taxon>Clostridium</taxon>
    </lineage>
</organism>
<dbReference type="eggNOG" id="COG0792">
    <property type="taxonomic scope" value="Bacteria"/>
</dbReference>
<proteinExistence type="inferred from homology"/>
<dbReference type="NCBIfam" id="NF009150">
    <property type="entry name" value="PRK12497.1-3"/>
    <property type="match status" value="1"/>
</dbReference>
<dbReference type="InterPro" id="IPR011856">
    <property type="entry name" value="tRNA_endonuc-like_dom_sf"/>
</dbReference>
<dbReference type="STRING" id="86416.Clopa_2573"/>
<accession>R4K4B7</accession>
<protein>
    <recommendedName>
        <fullName evidence="2">UPF0102 protein Clopa_2573</fullName>
    </recommendedName>
</protein>
<dbReference type="NCBIfam" id="NF009154">
    <property type="entry name" value="PRK12497.3-3"/>
    <property type="match status" value="1"/>
</dbReference>
<dbReference type="PATRIC" id="fig|86416.3.peg.2559"/>
<dbReference type="HAMAP" id="MF_00048">
    <property type="entry name" value="UPF0102"/>
    <property type="match status" value="1"/>
</dbReference>
<dbReference type="PANTHER" id="PTHR34039:SF1">
    <property type="entry name" value="UPF0102 PROTEIN YRAN"/>
    <property type="match status" value="1"/>
</dbReference>
<dbReference type="NCBIfam" id="TIGR00252">
    <property type="entry name" value="YraN family protein"/>
    <property type="match status" value="1"/>
</dbReference>
<dbReference type="AlphaFoldDB" id="R4K4B7"/>
<evidence type="ECO:0000256" key="1">
    <source>
        <dbReference type="ARBA" id="ARBA00006738"/>
    </source>
</evidence>
<dbReference type="Pfam" id="PF02021">
    <property type="entry name" value="UPF0102"/>
    <property type="match status" value="1"/>
</dbReference>
<dbReference type="OrthoDB" id="9802516at2"/>
<dbReference type="SUPFAM" id="SSF52980">
    <property type="entry name" value="Restriction endonuclease-like"/>
    <property type="match status" value="1"/>
</dbReference>
<dbReference type="InterPro" id="IPR003509">
    <property type="entry name" value="UPF0102_YraN-like"/>
</dbReference>
<reference evidence="3 4" key="1">
    <citation type="submission" date="2012-01" db="EMBL/GenBank/DDBJ databases">
        <title>Complete sequence of chromosome of Clostridium pasteurianum BC1.</title>
        <authorList>
            <consortium name="US DOE Joint Genome Institute"/>
            <person name="Lucas S."/>
            <person name="Han J."/>
            <person name="Lapidus A."/>
            <person name="Cheng J.-F."/>
            <person name="Goodwin L."/>
            <person name="Pitluck S."/>
            <person name="Peters L."/>
            <person name="Mikhailova N."/>
            <person name="Teshima H."/>
            <person name="Detter J.C."/>
            <person name="Han C."/>
            <person name="Tapia R."/>
            <person name="Land M."/>
            <person name="Hauser L."/>
            <person name="Kyrpides N."/>
            <person name="Ivanova N."/>
            <person name="Pagani I."/>
            <person name="Dunn J."/>
            <person name="Taghavi S."/>
            <person name="Francis A."/>
            <person name="van der Lelie D."/>
            <person name="Woyke T."/>
        </authorList>
    </citation>
    <scope>NUCLEOTIDE SEQUENCE [LARGE SCALE GENOMIC DNA]</scope>
    <source>
        <strain evidence="3 4">BC1</strain>
    </source>
</reference>
<gene>
    <name evidence="3" type="ORF">Clopa_2573</name>
</gene>